<feature type="compositionally biased region" description="Low complexity" evidence="1">
    <location>
        <begin position="62"/>
        <end position="84"/>
    </location>
</feature>
<accession>A0ABY0GY97</accession>
<protein>
    <recommendedName>
        <fullName evidence="4">THO1-MOS11 C-terminal domain-containing protein</fullName>
    </recommendedName>
</protein>
<evidence type="ECO:0000313" key="3">
    <source>
        <dbReference type="Proteomes" id="UP000294003"/>
    </source>
</evidence>
<feature type="compositionally biased region" description="Low complexity" evidence="1">
    <location>
        <begin position="1"/>
        <end position="11"/>
    </location>
</feature>
<keyword evidence="3" id="KW-1185">Reference proteome</keyword>
<dbReference type="Proteomes" id="UP000294003">
    <property type="component" value="Unassembled WGS sequence"/>
</dbReference>
<feature type="region of interest" description="Disordered" evidence="1">
    <location>
        <begin position="1"/>
        <end position="25"/>
    </location>
</feature>
<evidence type="ECO:0000313" key="2">
    <source>
        <dbReference type="EMBL" id="RYO80249.1"/>
    </source>
</evidence>
<feature type="compositionally biased region" description="Polar residues" evidence="1">
    <location>
        <begin position="45"/>
        <end position="61"/>
    </location>
</feature>
<organism evidence="2 3">
    <name type="scientific">Monosporascus cannonballus</name>
    <dbReference type="NCBI Taxonomy" id="155416"/>
    <lineage>
        <taxon>Eukaryota</taxon>
        <taxon>Fungi</taxon>
        <taxon>Dikarya</taxon>
        <taxon>Ascomycota</taxon>
        <taxon>Pezizomycotina</taxon>
        <taxon>Sordariomycetes</taxon>
        <taxon>Xylariomycetidae</taxon>
        <taxon>Xylariales</taxon>
        <taxon>Xylariales incertae sedis</taxon>
        <taxon>Monosporascus</taxon>
    </lineage>
</organism>
<sequence>MATPSKQPPAKGSGGGSGSPAPDFAATMNKIQLLWDVRSRAATASLHSSSRTHTNNMTTPKTSGGAFSSLTSATSSSATQGGDRAALRRRQLEEEEAAFAEERALDPNAGIGTRSSTKPDANAVARGREDRMLRGRLLGKRRKAADGSSGPARGAAERYARDDDDDDEEPGRSGLGRAKKKPVHRETETDAEVEGNENENQKGEVHMKANRGGAVEEGMPDAAGDEKAGEVRGDDGTEDGADGGKAGSDLGAVGGRPEEGDKREQEDAEHGAASKKKEAEKEKE</sequence>
<feature type="compositionally biased region" description="Basic and acidic residues" evidence="1">
    <location>
        <begin position="256"/>
        <end position="284"/>
    </location>
</feature>
<evidence type="ECO:0008006" key="4">
    <source>
        <dbReference type="Google" id="ProtNLM"/>
    </source>
</evidence>
<feature type="region of interest" description="Disordered" evidence="1">
    <location>
        <begin position="42"/>
        <end position="284"/>
    </location>
</feature>
<reference evidence="2 3" key="1">
    <citation type="submission" date="2018-06" db="EMBL/GenBank/DDBJ databases">
        <title>Complete Genomes of Monosporascus.</title>
        <authorList>
            <person name="Robinson A.J."/>
            <person name="Natvig D.O."/>
        </authorList>
    </citation>
    <scope>NUCLEOTIDE SEQUENCE [LARGE SCALE GENOMIC DNA]</scope>
    <source>
        <strain evidence="2 3">CBS 609.92</strain>
    </source>
</reference>
<proteinExistence type="predicted"/>
<comment type="caution">
    <text evidence="2">The sequence shown here is derived from an EMBL/GenBank/DDBJ whole genome shotgun (WGS) entry which is preliminary data.</text>
</comment>
<gene>
    <name evidence="2" type="ORF">DL762_007736</name>
</gene>
<name>A0ABY0GY97_9PEZI</name>
<feature type="compositionally biased region" description="Basic and acidic residues" evidence="1">
    <location>
        <begin position="224"/>
        <end position="235"/>
    </location>
</feature>
<evidence type="ECO:0000256" key="1">
    <source>
        <dbReference type="SAM" id="MobiDB-lite"/>
    </source>
</evidence>
<dbReference type="EMBL" id="QJNS01000296">
    <property type="protein sequence ID" value="RYO80249.1"/>
    <property type="molecule type" value="Genomic_DNA"/>
</dbReference>